<evidence type="ECO:0000256" key="1">
    <source>
        <dbReference type="SAM" id="Phobius"/>
    </source>
</evidence>
<gene>
    <name evidence="2" type="ORF">B7O98_01920</name>
</gene>
<keyword evidence="1" id="KW-1133">Transmembrane helix</keyword>
<reference evidence="2 3" key="1">
    <citation type="journal article" date="2018" name="Syst. Appl. Microbiol.">
        <title>A new symbiotic nanoarchaeote (Candidatus Nanoclepta minutus) and its host (Zestosphaera tikiterensis gen. nov., sp. nov.) from a New Zealand hot spring.</title>
        <authorList>
            <person name="St John E."/>
            <person name="Liu Y."/>
            <person name="Podar M."/>
            <person name="Stott M.B."/>
            <person name="Meneghin J."/>
            <person name="Chen Z."/>
            <person name="Lagutin K."/>
            <person name="Mitchell K."/>
            <person name="Reysenbach A.L."/>
        </authorList>
    </citation>
    <scope>NUCLEOTIDE SEQUENCE [LARGE SCALE GENOMIC DNA]</scope>
    <source>
        <strain evidence="2">NZ3</strain>
    </source>
</reference>
<feature type="transmembrane region" description="Helical" evidence="1">
    <location>
        <begin position="12"/>
        <end position="30"/>
    </location>
</feature>
<organism evidence="2 3">
    <name type="scientific">Zestosphaera tikiterensis</name>
    <dbReference type="NCBI Taxonomy" id="1973259"/>
    <lineage>
        <taxon>Archaea</taxon>
        <taxon>Thermoproteota</taxon>
        <taxon>Thermoprotei</taxon>
        <taxon>Desulfurococcales</taxon>
        <taxon>Desulfurococcaceae</taxon>
        <taxon>Zestosphaera</taxon>
    </lineage>
</organism>
<evidence type="ECO:0000313" key="3">
    <source>
        <dbReference type="Proteomes" id="UP000244093"/>
    </source>
</evidence>
<comment type="caution">
    <text evidence="2">The sequence shown here is derived from an EMBL/GenBank/DDBJ whole genome shotgun (WGS) entry which is preliminary data.</text>
</comment>
<dbReference type="Proteomes" id="UP000244093">
    <property type="component" value="Unassembled WGS sequence"/>
</dbReference>
<keyword evidence="1" id="KW-0812">Transmembrane</keyword>
<dbReference type="AlphaFoldDB" id="A0A2R7Y6Q0"/>
<evidence type="ECO:0000313" key="2">
    <source>
        <dbReference type="EMBL" id="PUA33215.1"/>
    </source>
</evidence>
<feature type="transmembrane region" description="Helical" evidence="1">
    <location>
        <begin position="139"/>
        <end position="156"/>
    </location>
</feature>
<accession>A0A2R7Y6Q0</accession>
<protein>
    <recommendedName>
        <fullName evidence="4">DUF2208 domain-containing protein</fullName>
    </recommendedName>
</protein>
<dbReference type="EMBL" id="NBVN01000002">
    <property type="protein sequence ID" value="PUA33215.1"/>
    <property type="molecule type" value="Genomic_DNA"/>
</dbReference>
<sequence length="246" mass="29127">MAYYQSRRQLLISILYSQFLIFVLVVVNVFHPELYTYTFILFFISALIFTTYMMRKSRSASKVPLSEIKSGRLLYKADFSEVSEIQRNDVELINELKPMLRLSMISLITLPLFFVWYYIYFPYVNALLGEGVDLTYKAFMYLIGYEVPYVLINVVNQLSRRSVKEFVQVLNSYEVYDRGLVSSNIVLSFPLESGKYRVLFNNKRKYVDIIQKSGRTSLKYRLYSKNPERLFEVIKWYGKPTDYQIA</sequence>
<keyword evidence="1" id="KW-0472">Membrane</keyword>
<name>A0A2R7Y6Q0_9CREN</name>
<proteinExistence type="predicted"/>
<evidence type="ECO:0008006" key="4">
    <source>
        <dbReference type="Google" id="ProtNLM"/>
    </source>
</evidence>
<dbReference type="Pfam" id="PF09973">
    <property type="entry name" value="DUF2208"/>
    <property type="match status" value="1"/>
</dbReference>
<feature type="transmembrane region" description="Helical" evidence="1">
    <location>
        <begin position="102"/>
        <end position="119"/>
    </location>
</feature>
<dbReference type="InterPro" id="IPR009198">
    <property type="entry name" value="UCP014484_TM"/>
</dbReference>
<feature type="transmembrane region" description="Helical" evidence="1">
    <location>
        <begin position="36"/>
        <end position="54"/>
    </location>
</feature>